<dbReference type="RefSeq" id="WP_070474060.1">
    <property type="nucleotide sequence ID" value="NZ_JBBYHY010000009.1"/>
</dbReference>
<dbReference type="EMBL" id="JBBYHY010000009">
    <property type="protein sequence ID" value="MEL3955075.1"/>
    <property type="molecule type" value="Genomic_DNA"/>
</dbReference>
<feature type="compositionally biased region" description="Basic and acidic residues" evidence="1">
    <location>
        <begin position="21"/>
        <end position="31"/>
    </location>
</feature>
<feature type="chain" id="PRO_5047103427" description="Lipoprotein" evidence="2">
    <location>
        <begin position="21"/>
        <end position="81"/>
    </location>
</feature>
<comment type="caution">
    <text evidence="3">The sequence shown here is derived from an EMBL/GenBank/DDBJ whole genome shotgun (WGS) entry which is preliminary data.</text>
</comment>
<gene>
    <name evidence="3" type="ORF">AAE039_16075</name>
</gene>
<organism evidence="3 4">
    <name type="scientific">Stenotrophomonas bentonitica</name>
    <dbReference type="NCBI Taxonomy" id="1450134"/>
    <lineage>
        <taxon>Bacteria</taxon>
        <taxon>Pseudomonadati</taxon>
        <taxon>Pseudomonadota</taxon>
        <taxon>Gammaproteobacteria</taxon>
        <taxon>Lysobacterales</taxon>
        <taxon>Lysobacteraceae</taxon>
        <taxon>Stenotrophomonas</taxon>
    </lineage>
</organism>
<evidence type="ECO:0000313" key="4">
    <source>
        <dbReference type="Proteomes" id="UP001455088"/>
    </source>
</evidence>
<evidence type="ECO:0008006" key="5">
    <source>
        <dbReference type="Google" id="ProtNLM"/>
    </source>
</evidence>
<keyword evidence="4" id="KW-1185">Reference proteome</keyword>
<dbReference type="PROSITE" id="PS51257">
    <property type="entry name" value="PROKAR_LIPOPROTEIN"/>
    <property type="match status" value="1"/>
</dbReference>
<evidence type="ECO:0000256" key="1">
    <source>
        <dbReference type="SAM" id="MobiDB-lite"/>
    </source>
</evidence>
<feature type="region of interest" description="Disordered" evidence="1">
    <location>
        <begin position="18"/>
        <end position="81"/>
    </location>
</feature>
<feature type="compositionally biased region" description="Basic and acidic residues" evidence="1">
    <location>
        <begin position="72"/>
        <end position="81"/>
    </location>
</feature>
<reference evidence="3 4" key="1">
    <citation type="submission" date="2024-04" db="EMBL/GenBank/DDBJ databases">
        <title>Bacterial endophytes with biocontrol capabilities against important plant pathogens.</title>
        <authorList>
            <person name="Alayande K.A."/>
        </authorList>
    </citation>
    <scope>NUCLEOTIDE SEQUENCE [LARGE SCALE GENOMIC DNA]</scope>
    <source>
        <strain evidence="3 4">KV22</strain>
    </source>
</reference>
<protein>
    <recommendedName>
        <fullName evidence="5">Lipoprotein</fullName>
    </recommendedName>
</protein>
<sequence length="81" mass="8113">MRTLLLTALATMALSACSQAEHTDQGKHADTIEQPATAPAAGDTSRNVPGGGSGTAASEAQDSGHDTGTSAEPKRESPPKP</sequence>
<feature type="signal peptide" evidence="2">
    <location>
        <begin position="1"/>
        <end position="20"/>
    </location>
</feature>
<keyword evidence="2" id="KW-0732">Signal</keyword>
<dbReference type="Proteomes" id="UP001455088">
    <property type="component" value="Unassembled WGS sequence"/>
</dbReference>
<accession>A0ABU9JQL5</accession>
<evidence type="ECO:0000256" key="2">
    <source>
        <dbReference type="SAM" id="SignalP"/>
    </source>
</evidence>
<evidence type="ECO:0000313" key="3">
    <source>
        <dbReference type="EMBL" id="MEL3955075.1"/>
    </source>
</evidence>
<name>A0ABU9JQL5_9GAMM</name>
<feature type="compositionally biased region" description="Polar residues" evidence="1">
    <location>
        <begin position="55"/>
        <end position="70"/>
    </location>
</feature>
<proteinExistence type="predicted"/>